<gene>
    <name evidence="1" type="ORF">CRE_24920</name>
</gene>
<dbReference type="Proteomes" id="UP000008281">
    <property type="component" value="Unassembled WGS sequence"/>
</dbReference>
<sequence length="593" mass="67096">MVLDDKIEIVTRVITFFFPYDSKVEEYENTEWYPGDPRDFSQGHPNGHEMWGHGQIGWWQKDEKGWHWYWDDANNMDRTTYPPNMVISTTTRSPLLVTSSPSTEVMETYSDALLSVVLGFFALLVLIAFASNILLANVIKKYRWGMKMALLFHLCVTGALLSITNSLHLLASGYHLLKRQKNSSVVLQAFAIIAWIDHVIGFALLIFVMYLAIFCFKFYWNNKDRSIEWGRSYVLYAVISTWVIAFLFAGFTAFFQCDSHINTTNQCINIVCAVSNIFSAVFTELLTRVRVVIPIIIILLILLSVRVGSSTVRRESMVKVEGADIYGDRELLLMCSMVFGIYELAIIIPQILIFFCISPLLSIAAWHFGVLFSTLATPIAVISISRNTRSRAIILYSCRGAKGKSMPAGSYAHTAKKYHESVESNNNNTKRRDSGVSFFSQESSSITSKDFNRKLSMIVEEPAGKFSTVEKVEEVMPVESIHSIHASHAVGPTPTYSKAPKLKNVVRVQSADQVARNTVDYDLSRRRMSHNDMPQVGDTDRLANMVSSKTKRFSLGGRPTVNMNLPNHIFVHHIHHENKIRPMDPSPMISMVE</sequence>
<dbReference type="SUPFAM" id="SSF81321">
    <property type="entry name" value="Family A G protein-coupled receptor-like"/>
    <property type="match status" value="1"/>
</dbReference>
<protein>
    <submittedName>
        <fullName evidence="1">Uncharacterized protein</fullName>
    </submittedName>
</protein>
<dbReference type="AlphaFoldDB" id="E3MHP5"/>
<dbReference type="OMA" id="QCDSHIN"/>
<evidence type="ECO:0000313" key="1">
    <source>
        <dbReference type="EMBL" id="EFP02216.1"/>
    </source>
</evidence>
<dbReference type="RefSeq" id="XP_003104294.2">
    <property type="nucleotide sequence ID" value="XM_003104246.2"/>
</dbReference>
<proteinExistence type="predicted"/>
<name>E3MHP5_CAERE</name>
<dbReference type="KEGG" id="crq:GCK72_004657"/>
<organism evidence="2">
    <name type="scientific">Caenorhabditis remanei</name>
    <name type="common">Caenorhabditis vulgaris</name>
    <dbReference type="NCBI Taxonomy" id="31234"/>
    <lineage>
        <taxon>Eukaryota</taxon>
        <taxon>Metazoa</taxon>
        <taxon>Ecdysozoa</taxon>
        <taxon>Nematoda</taxon>
        <taxon>Chromadorea</taxon>
        <taxon>Rhabditida</taxon>
        <taxon>Rhabditina</taxon>
        <taxon>Rhabditomorpha</taxon>
        <taxon>Rhabditoidea</taxon>
        <taxon>Rhabditidae</taxon>
        <taxon>Peloderinae</taxon>
        <taxon>Caenorhabditis</taxon>
    </lineage>
</organism>
<dbReference type="FunCoup" id="E3MHP5">
    <property type="interactions" value="1757"/>
</dbReference>
<dbReference type="EMBL" id="DS268446">
    <property type="protein sequence ID" value="EFP02216.1"/>
    <property type="molecule type" value="Genomic_DNA"/>
</dbReference>
<dbReference type="HOGENOM" id="CLU_467123_0_0_1"/>
<dbReference type="eggNOG" id="ENOG502TGXI">
    <property type="taxonomic scope" value="Eukaryota"/>
</dbReference>
<keyword evidence="2" id="KW-1185">Reference proteome</keyword>
<accession>E3MHP5</accession>
<dbReference type="CTD" id="9802860"/>
<reference evidence="1" key="1">
    <citation type="submission" date="2007-07" db="EMBL/GenBank/DDBJ databases">
        <title>PCAP assembly of the Caenorhabditis remanei genome.</title>
        <authorList>
            <consortium name="The Caenorhabditis remanei Sequencing Consortium"/>
            <person name="Wilson R.K."/>
        </authorList>
    </citation>
    <scope>NUCLEOTIDE SEQUENCE [LARGE SCALE GENOMIC DNA]</scope>
    <source>
        <strain evidence="1">PB4641</strain>
    </source>
</reference>
<dbReference type="GeneID" id="9802860"/>
<evidence type="ECO:0000313" key="2">
    <source>
        <dbReference type="Proteomes" id="UP000008281"/>
    </source>
</evidence>
<dbReference type="OrthoDB" id="5817642at2759"/>